<sequence>MLLLSREDIKKVFTIKDAIEADKKAFQYVVEGKCEIPLRTNIQAPKYDGCFLFMPAYLEEMDTASLKIINIFPHNIDNGIPSSPAQVLLIDGKTGLVTAVLDGTYVTQLRTGAASGAAFDVLAKKDCRIGALIGTGGQAPTQLEAMLAARKLEEVRVYDMNPERTKAFAEQMQEELKAYGTRIVAAASSDEAIDDADLIITVTPSSKPVFDGTKVKAGATISCVGAYQHHMQEMDPAILPRASKIYFDSREAVLSESGDILIPLEEGIITEKDFTGNLGDVLLGKVVGRENDDEIIVFETVGVAAQDLVAAKEIYDKAVEAGVGIQWG</sequence>
<dbReference type="PANTHER" id="PTHR13812:SF19">
    <property type="entry name" value="KETIMINE REDUCTASE MU-CRYSTALLIN"/>
    <property type="match status" value="1"/>
</dbReference>
<evidence type="ECO:0000313" key="2">
    <source>
        <dbReference type="EMBL" id="HJH49018.1"/>
    </source>
</evidence>
<protein>
    <submittedName>
        <fullName evidence="2">Ornithine cyclodeaminase family protein</fullName>
    </submittedName>
</protein>
<dbReference type="Pfam" id="PF02423">
    <property type="entry name" value="OCD_Mu_crystall"/>
    <property type="match status" value="1"/>
</dbReference>
<dbReference type="Gene3D" id="3.30.1780.10">
    <property type="entry name" value="ornithine cyclodeaminase, domain 1"/>
    <property type="match status" value="1"/>
</dbReference>
<dbReference type="InterPro" id="IPR023401">
    <property type="entry name" value="ODC_N"/>
</dbReference>
<comment type="similarity">
    <text evidence="1">Belongs to the ornithine cyclodeaminase/mu-crystallin family.</text>
</comment>
<reference evidence="2" key="2">
    <citation type="submission" date="2021-09" db="EMBL/GenBank/DDBJ databases">
        <authorList>
            <person name="Gilroy R."/>
        </authorList>
    </citation>
    <scope>NUCLEOTIDE SEQUENCE</scope>
    <source>
        <strain evidence="2">USAMLcec4-12693</strain>
    </source>
</reference>
<accession>A0A9D2VW49</accession>
<dbReference type="PIRSF" id="PIRSF001439">
    <property type="entry name" value="CryM"/>
    <property type="match status" value="1"/>
</dbReference>
<dbReference type="InterPro" id="IPR003462">
    <property type="entry name" value="ODC_Mu_crystall"/>
</dbReference>
<dbReference type="GO" id="GO:0019752">
    <property type="term" value="P:carboxylic acid metabolic process"/>
    <property type="evidence" value="ECO:0007669"/>
    <property type="project" value="UniProtKB-ARBA"/>
</dbReference>
<dbReference type="FunFam" id="3.40.50.720:FF:000311">
    <property type="entry name" value="Ornithine cyclodeaminase"/>
    <property type="match status" value="1"/>
</dbReference>
<dbReference type="InterPro" id="IPR036291">
    <property type="entry name" value="NAD(P)-bd_dom_sf"/>
</dbReference>
<dbReference type="EMBL" id="DYXE01000021">
    <property type="protein sequence ID" value="HJH49018.1"/>
    <property type="molecule type" value="Genomic_DNA"/>
</dbReference>
<dbReference type="PANTHER" id="PTHR13812">
    <property type="entry name" value="KETIMINE REDUCTASE MU-CRYSTALLIN"/>
    <property type="match status" value="1"/>
</dbReference>
<evidence type="ECO:0000313" key="3">
    <source>
        <dbReference type="Proteomes" id="UP000813420"/>
    </source>
</evidence>
<dbReference type="SUPFAM" id="SSF51735">
    <property type="entry name" value="NAD(P)-binding Rossmann-fold domains"/>
    <property type="match status" value="1"/>
</dbReference>
<evidence type="ECO:0000256" key="1">
    <source>
        <dbReference type="ARBA" id="ARBA00008903"/>
    </source>
</evidence>
<dbReference type="RefSeq" id="WP_270645180.1">
    <property type="nucleotide sequence ID" value="NZ_DYXE01000021.1"/>
</dbReference>
<comment type="caution">
    <text evidence="2">The sequence shown here is derived from an EMBL/GenBank/DDBJ whole genome shotgun (WGS) entry which is preliminary data.</text>
</comment>
<dbReference type="NCBIfam" id="NF006379">
    <property type="entry name" value="PRK08618.1"/>
    <property type="match status" value="1"/>
</dbReference>
<dbReference type="GO" id="GO:0016491">
    <property type="term" value="F:oxidoreductase activity"/>
    <property type="evidence" value="ECO:0007669"/>
    <property type="project" value="UniProtKB-ARBA"/>
</dbReference>
<proteinExistence type="inferred from homology"/>
<dbReference type="Proteomes" id="UP000813420">
    <property type="component" value="Unassembled WGS sequence"/>
</dbReference>
<organism evidence="2 3">
    <name type="scientific">Merdimonas faecis</name>
    <dbReference type="NCBI Taxonomy" id="1653435"/>
    <lineage>
        <taxon>Bacteria</taxon>
        <taxon>Bacillati</taxon>
        <taxon>Bacillota</taxon>
        <taxon>Clostridia</taxon>
        <taxon>Lachnospirales</taxon>
        <taxon>Lachnospiraceae</taxon>
        <taxon>Merdimonas</taxon>
    </lineage>
</organism>
<dbReference type="Gene3D" id="3.40.50.720">
    <property type="entry name" value="NAD(P)-binding Rossmann-like Domain"/>
    <property type="match status" value="1"/>
</dbReference>
<dbReference type="GO" id="GO:0005737">
    <property type="term" value="C:cytoplasm"/>
    <property type="evidence" value="ECO:0007669"/>
    <property type="project" value="TreeGrafter"/>
</dbReference>
<gene>
    <name evidence="2" type="ORF">K8V39_01995</name>
</gene>
<dbReference type="AlphaFoldDB" id="A0A9D2VW49"/>
<name>A0A9D2VW49_9FIRM</name>
<reference evidence="2" key="1">
    <citation type="journal article" date="2021" name="PeerJ">
        <title>Extensive microbial diversity within the chicken gut microbiome revealed by metagenomics and culture.</title>
        <authorList>
            <person name="Gilroy R."/>
            <person name="Ravi A."/>
            <person name="Getino M."/>
            <person name="Pursley I."/>
            <person name="Horton D.L."/>
            <person name="Alikhan N.F."/>
            <person name="Baker D."/>
            <person name="Gharbi K."/>
            <person name="Hall N."/>
            <person name="Watson M."/>
            <person name="Adriaenssens E.M."/>
            <person name="Foster-Nyarko E."/>
            <person name="Jarju S."/>
            <person name="Secka A."/>
            <person name="Antonio M."/>
            <person name="Oren A."/>
            <person name="Chaudhuri R.R."/>
            <person name="La Ragione R."/>
            <person name="Hildebrand F."/>
            <person name="Pallen M.J."/>
        </authorList>
    </citation>
    <scope>NUCLEOTIDE SEQUENCE</scope>
    <source>
        <strain evidence="2">USAMLcec4-12693</strain>
    </source>
</reference>